<accession>A0A1J5QE42</accession>
<evidence type="ECO:0000313" key="7">
    <source>
        <dbReference type="EMBL" id="OIQ78212.1"/>
    </source>
</evidence>
<dbReference type="EC" id="5.3.1.1" evidence="2"/>
<gene>
    <name evidence="7" type="primary">tpiA_14</name>
    <name evidence="7" type="ORF">GALL_400870</name>
</gene>
<dbReference type="InterPro" id="IPR000652">
    <property type="entry name" value="Triosephosphate_isomerase"/>
</dbReference>
<evidence type="ECO:0000256" key="1">
    <source>
        <dbReference type="ARBA" id="ARBA00004680"/>
    </source>
</evidence>
<comment type="pathway">
    <text evidence="1">Carbohydrate degradation; glycolysis; D-glyceraldehyde 3-phosphate from glycerone phosphate: step 1/1.</text>
</comment>
<dbReference type="PROSITE" id="PS51440">
    <property type="entry name" value="TIM_2"/>
    <property type="match status" value="1"/>
</dbReference>
<evidence type="ECO:0000256" key="3">
    <source>
        <dbReference type="ARBA" id="ARBA00022432"/>
    </source>
</evidence>
<dbReference type="InterPro" id="IPR020861">
    <property type="entry name" value="Triosephosphate_isomerase_AS"/>
</dbReference>
<dbReference type="AlphaFoldDB" id="A0A1J5QE42"/>
<dbReference type="GO" id="GO:0005829">
    <property type="term" value="C:cytosol"/>
    <property type="evidence" value="ECO:0007669"/>
    <property type="project" value="TreeGrafter"/>
</dbReference>
<evidence type="ECO:0000256" key="5">
    <source>
        <dbReference type="ARBA" id="ARBA00023152"/>
    </source>
</evidence>
<dbReference type="InterPro" id="IPR013785">
    <property type="entry name" value="Aldolase_TIM"/>
</dbReference>
<organism evidence="7">
    <name type="scientific">mine drainage metagenome</name>
    <dbReference type="NCBI Taxonomy" id="410659"/>
    <lineage>
        <taxon>unclassified sequences</taxon>
        <taxon>metagenomes</taxon>
        <taxon>ecological metagenomes</taxon>
    </lineage>
</organism>
<dbReference type="NCBIfam" id="TIGR00419">
    <property type="entry name" value="tim"/>
    <property type="match status" value="1"/>
</dbReference>
<dbReference type="GO" id="GO:0004807">
    <property type="term" value="F:triose-phosphate isomerase activity"/>
    <property type="evidence" value="ECO:0007669"/>
    <property type="project" value="UniProtKB-EC"/>
</dbReference>
<keyword evidence="4" id="KW-0963">Cytoplasm</keyword>
<sequence length="259" mass="27784">MRRKLVVANWKMHGNLERNRLLLQKIVAGVNDLSNADFAVCVPHPYLFQAQQQLTGTNVAWGAQNVHQAEMGAYTGAVSAWMVADFGCTYAIIGHSERRGQFRETNESAARSMKMAIKAGLTPIYCMGETLDEYEVGVTEAVVASQLDGVLNIVGIKLLSKVVFAYEPVWAIGTGKTATPGQAQSVHEFIRARVAKHDLDVAAGMRILYGGSVKAANAAQLFVMPDIDGGLIGSASLAADEFVAICQAANQASGSKRRV</sequence>
<evidence type="ECO:0000256" key="4">
    <source>
        <dbReference type="ARBA" id="ARBA00022490"/>
    </source>
</evidence>
<keyword evidence="5" id="KW-0324">Glycolysis</keyword>
<dbReference type="HAMAP" id="MF_00147_B">
    <property type="entry name" value="TIM_B"/>
    <property type="match status" value="1"/>
</dbReference>
<dbReference type="EMBL" id="MLJW01001446">
    <property type="protein sequence ID" value="OIQ78212.1"/>
    <property type="molecule type" value="Genomic_DNA"/>
</dbReference>
<evidence type="ECO:0000256" key="6">
    <source>
        <dbReference type="ARBA" id="ARBA00023235"/>
    </source>
</evidence>
<comment type="caution">
    <text evidence="7">The sequence shown here is derived from an EMBL/GenBank/DDBJ whole genome shotgun (WGS) entry which is preliminary data.</text>
</comment>
<dbReference type="InterPro" id="IPR035990">
    <property type="entry name" value="TIM_sf"/>
</dbReference>
<dbReference type="PANTHER" id="PTHR21139">
    <property type="entry name" value="TRIOSEPHOSPHATE ISOMERASE"/>
    <property type="match status" value="1"/>
</dbReference>
<dbReference type="PANTHER" id="PTHR21139:SF42">
    <property type="entry name" value="TRIOSEPHOSPHATE ISOMERASE"/>
    <property type="match status" value="1"/>
</dbReference>
<dbReference type="Gene3D" id="3.20.20.70">
    <property type="entry name" value="Aldolase class I"/>
    <property type="match status" value="1"/>
</dbReference>
<keyword evidence="6 7" id="KW-0413">Isomerase</keyword>
<evidence type="ECO:0000256" key="2">
    <source>
        <dbReference type="ARBA" id="ARBA00011940"/>
    </source>
</evidence>
<dbReference type="InterPro" id="IPR022896">
    <property type="entry name" value="TrioseP_Isoase_bac/euk"/>
</dbReference>
<dbReference type="GO" id="GO:0046166">
    <property type="term" value="P:glyceraldehyde-3-phosphate biosynthetic process"/>
    <property type="evidence" value="ECO:0007669"/>
    <property type="project" value="TreeGrafter"/>
</dbReference>
<dbReference type="PROSITE" id="PS00171">
    <property type="entry name" value="TIM_1"/>
    <property type="match status" value="1"/>
</dbReference>
<dbReference type="CDD" id="cd00311">
    <property type="entry name" value="TIM"/>
    <property type="match status" value="1"/>
</dbReference>
<dbReference type="FunFam" id="3.20.20.70:FF:000016">
    <property type="entry name" value="Triosephosphate isomerase"/>
    <property type="match status" value="1"/>
</dbReference>
<proteinExistence type="inferred from homology"/>
<protein>
    <recommendedName>
        <fullName evidence="2">triose-phosphate isomerase</fullName>
        <ecNumber evidence="2">5.3.1.1</ecNumber>
    </recommendedName>
</protein>
<keyword evidence="3" id="KW-0312">Gluconeogenesis</keyword>
<dbReference type="Pfam" id="PF00121">
    <property type="entry name" value="TIM"/>
    <property type="match status" value="1"/>
</dbReference>
<dbReference type="SUPFAM" id="SSF51351">
    <property type="entry name" value="Triosephosphate isomerase (TIM)"/>
    <property type="match status" value="1"/>
</dbReference>
<dbReference type="GO" id="GO:0006096">
    <property type="term" value="P:glycolytic process"/>
    <property type="evidence" value="ECO:0007669"/>
    <property type="project" value="UniProtKB-KW"/>
</dbReference>
<dbReference type="GO" id="GO:0006094">
    <property type="term" value="P:gluconeogenesis"/>
    <property type="evidence" value="ECO:0007669"/>
    <property type="project" value="UniProtKB-KW"/>
</dbReference>
<name>A0A1J5QE42_9ZZZZ</name>
<dbReference type="GO" id="GO:0019563">
    <property type="term" value="P:glycerol catabolic process"/>
    <property type="evidence" value="ECO:0007669"/>
    <property type="project" value="TreeGrafter"/>
</dbReference>
<reference evidence="7" key="1">
    <citation type="submission" date="2016-10" db="EMBL/GenBank/DDBJ databases">
        <title>Sequence of Gallionella enrichment culture.</title>
        <authorList>
            <person name="Poehlein A."/>
            <person name="Muehling M."/>
            <person name="Daniel R."/>
        </authorList>
    </citation>
    <scope>NUCLEOTIDE SEQUENCE</scope>
</reference>